<protein>
    <submittedName>
        <fullName evidence="1">Uncharacterized protein</fullName>
    </submittedName>
</protein>
<dbReference type="KEGG" id="dae:Dtox_0139"/>
<dbReference type="EMBL" id="CP001720">
    <property type="protein sequence ID" value="ACV61101.1"/>
    <property type="molecule type" value="Genomic_DNA"/>
</dbReference>
<evidence type="ECO:0000313" key="2">
    <source>
        <dbReference type="Proteomes" id="UP000002217"/>
    </source>
</evidence>
<dbReference type="AlphaFoldDB" id="C8W2U5"/>
<proteinExistence type="predicted"/>
<organism evidence="1 2">
    <name type="scientific">Desulfofarcimen acetoxidans (strain ATCC 49208 / DSM 771 / KCTC 5769 / VKM B-1644 / 5575)</name>
    <name type="common">Desulfotomaculum acetoxidans</name>
    <dbReference type="NCBI Taxonomy" id="485916"/>
    <lineage>
        <taxon>Bacteria</taxon>
        <taxon>Bacillati</taxon>
        <taxon>Bacillota</taxon>
        <taxon>Clostridia</taxon>
        <taxon>Eubacteriales</taxon>
        <taxon>Peptococcaceae</taxon>
        <taxon>Desulfofarcimen</taxon>
    </lineage>
</organism>
<accession>C8W2U5</accession>
<gene>
    <name evidence="1" type="ordered locus">Dtox_0139</name>
</gene>
<keyword evidence="2" id="KW-1185">Reference proteome</keyword>
<name>C8W2U5_DESAS</name>
<reference evidence="1 2" key="1">
    <citation type="journal article" date="2009" name="Stand. Genomic Sci.">
        <title>Complete genome sequence of Desulfotomaculum acetoxidans type strain (5575).</title>
        <authorList>
            <person name="Spring S."/>
            <person name="Lapidus A."/>
            <person name="Schroder M."/>
            <person name="Gleim D."/>
            <person name="Sims D."/>
            <person name="Meincke L."/>
            <person name="Glavina Del Rio T."/>
            <person name="Tice H."/>
            <person name="Copeland A."/>
            <person name="Cheng J.F."/>
            <person name="Lucas S."/>
            <person name="Chen F."/>
            <person name="Nolan M."/>
            <person name="Bruce D."/>
            <person name="Goodwin L."/>
            <person name="Pitluck S."/>
            <person name="Ivanova N."/>
            <person name="Mavromatis K."/>
            <person name="Mikhailova N."/>
            <person name="Pati A."/>
            <person name="Chen A."/>
            <person name="Palaniappan K."/>
            <person name="Land M."/>
            <person name="Hauser L."/>
            <person name="Chang Y.J."/>
            <person name="Jeffries C.D."/>
            <person name="Chain P."/>
            <person name="Saunders E."/>
            <person name="Brettin T."/>
            <person name="Detter J.C."/>
            <person name="Goker M."/>
            <person name="Bristow J."/>
            <person name="Eisen J.A."/>
            <person name="Markowitz V."/>
            <person name="Hugenholtz P."/>
            <person name="Kyrpides N.C."/>
            <person name="Klenk H.P."/>
            <person name="Han C."/>
        </authorList>
    </citation>
    <scope>NUCLEOTIDE SEQUENCE [LARGE SCALE GENOMIC DNA]</scope>
    <source>
        <strain evidence="2">ATCC 49208 / DSM 771 / VKM B-1644</strain>
    </source>
</reference>
<sequence>MNIQCTWRLATESSIMVASGDFYLTRTGISDDDDFVWDKLGENRFDEKVNEFKKRLKTNIIVTEISADIFGGLKMCLDSGISLELFPDDSMEDEFWRFIVFEGKNKHFVVFE</sequence>
<dbReference type="HOGENOM" id="CLU_2141841_0_0_9"/>
<dbReference type="STRING" id="485916.Dtox_0139"/>
<evidence type="ECO:0000313" key="1">
    <source>
        <dbReference type="EMBL" id="ACV61101.1"/>
    </source>
</evidence>
<dbReference type="eggNOG" id="ENOG5033JNK">
    <property type="taxonomic scope" value="Bacteria"/>
</dbReference>
<dbReference type="Proteomes" id="UP000002217">
    <property type="component" value="Chromosome"/>
</dbReference>